<name>A0A6B0U004_IXORI</name>
<accession>A0A6B0U004</accession>
<keyword evidence="1" id="KW-0732">Signal</keyword>
<feature type="signal peptide" evidence="1">
    <location>
        <begin position="1"/>
        <end position="22"/>
    </location>
</feature>
<proteinExistence type="predicted"/>
<reference evidence="2" key="1">
    <citation type="submission" date="2019-12" db="EMBL/GenBank/DDBJ databases">
        <title>An insight into the sialome of adult female Ixodes ricinus ticks feeding for 6 days.</title>
        <authorList>
            <person name="Perner J."/>
            <person name="Ribeiro J.M.C."/>
        </authorList>
    </citation>
    <scope>NUCLEOTIDE SEQUENCE</scope>
    <source>
        <strain evidence="2">Semi-engorged</strain>
        <tissue evidence="2">Salivary glands</tissue>
    </source>
</reference>
<protein>
    <submittedName>
        <fullName evidence="2">Putative secreted protein</fullName>
    </submittedName>
</protein>
<evidence type="ECO:0000256" key="1">
    <source>
        <dbReference type="SAM" id="SignalP"/>
    </source>
</evidence>
<sequence length="87" mass="9498">MSSSCIHRHCAILLNFLMFASSFSTSKESKGRQSSNVYMSQGVGQGFHHTLLSLYVFSSSFFIIPGTNTVTSMATSLRKGNTPQTIV</sequence>
<feature type="chain" id="PRO_5025623198" evidence="1">
    <location>
        <begin position="23"/>
        <end position="87"/>
    </location>
</feature>
<organism evidence="2">
    <name type="scientific">Ixodes ricinus</name>
    <name type="common">Common tick</name>
    <name type="synonym">Acarus ricinus</name>
    <dbReference type="NCBI Taxonomy" id="34613"/>
    <lineage>
        <taxon>Eukaryota</taxon>
        <taxon>Metazoa</taxon>
        <taxon>Ecdysozoa</taxon>
        <taxon>Arthropoda</taxon>
        <taxon>Chelicerata</taxon>
        <taxon>Arachnida</taxon>
        <taxon>Acari</taxon>
        <taxon>Parasitiformes</taxon>
        <taxon>Ixodida</taxon>
        <taxon>Ixodoidea</taxon>
        <taxon>Ixodidae</taxon>
        <taxon>Ixodinae</taxon>
        <taxon>Ixodes</taxon>
    </lineage>
</organism>
<dbReference type="EMBL" id="GIFC01003689">
    <property type="protein sequence ID" value="MXU85772.1"/>
    <property type="molecule type" value="Transcribed_RNA"/>
</dbReference>
<dbReference type="AlphaFoldDB" id="A0A6B0U004"/>
<evidence type="ECO:0000313" key="2">
    <source>
        <dbReference type="EMBL" id="MXU85772.1"/>
    </source>
</evidence>